<keyword evidence="2" id="KW-0812">Transmembrane</keyword>
<name>A0A075GGH4_9EURY</name>
<keyword evidence="2" id="KW-0472">Membrane</keyword>
<dbReference type="InterPro" id="IPR036514">
    <property type="entry name" value="SGNH_hydro_sf"/>
</dbReference>
<evidence type="ECO:0000256" key="2">
    <source>
        <dbReference type="SAM" id="Phobius"/>
    </source>
</evidence>
<organism evidence="3">
    <name type="scientific">uncultured marine group II/III euryarchaeote KM3_161_E03</name>
    <dbReference type="NCBI Taxonomy" id="1457914"/>
    <lineage>
        <taxon>Archaea</taxon>
        <taxon>Methanobacteriati</taxon>
        <taxon>Methanobacteriota</taxon>
        <taxon>environmental samples</taxon>
    </lineage>
</organism>
<dbReference type="EMBL" id="KF900671">
    <property type="protein sequence ID" value="AIF03141.1"/>
    <property type="molecule type" value="Genomic_DNA"/>
</dbReference>
<accession>A0A075GGH4</accession>
<keyword evidence="2" id="KW-1133">Transmembrane helix</keyword>
<reference evidence="3" key="1">
    <citation type="journal article" date="2014" name="Genome Biol. Evol.">
        <title>Pangenome evidence for extensive interdomain horizontal transfer affecting lineage core and shell genes in uncultured planktonic thaumarchaeota and euryarchaeota.</title>
        <authorList>
            <person name="Deschamps P."/>
            <person name="Zivanovic Y."/>
            <person name="Moreira D."/>
            <person name="Rodriguez-Valera F."/>
            <person name="Lopez-Garcia P."/>
        </authorList>
    </citation>
    <scope>NUCLEOTIDE SEQUENCE</scope>
</reference>
<dbReference type="AlphaFoldDB" id="A0A075GGH4"/>
<feature type="region of interest" description="Disordered" evidence="1">
    <location>
        <begin position="917"/>
        <end position="954"/>
    </location>
</feature>
<feature type="transmembrane region" description="Helical" evidence="2">
    <location>
        <begin position="796"/>
        <end position="816"/>
    </location>
</feature>
<proteinExistence type="predicted"/>
<sequence length="954" mass="102884">MNGRRLAMILIFLLIASNHSPSTLDSPIGDASSLPKTSALDVLMLGNSYTNQNDLASILDSILTDGGENAEVSALTGGGLKLYEHEGRARESGDQWNFSLNEPNDFVILQDQSQVPSFPTNSEYWQDSRDAAIYLNQRALSSGGNTILFMTWGYKDGDSNNQWRNPDYPTMQLHLQQGYEMYLENITTQSEPAFIAPIGLAYKHLYDAIANTGANPSAGSTPFSTLYSSDGSHPSIDGTYLSACVFHAVITGESPVGRTYPGQISPTRALELQETAAATVFNETADYLYPFEIEPPGIEFGPDSGSVFDIDPGKTIGLNFNFTNHAEVDDTALVDISGPEGWSIEWSNSEHPEVGHTYDAPSDTPQWVGFSITAPGISEGYPLAESLHGFSMRLTTGSDGMRDWYNFSLEYGFYHAAAIDEGGGNASLPPDEVIDLFVTARNLGNSVRDLEIQIAQTDENGSQTGIAGMAFSDGGWAAIVLNKAQLAAMSPNGSGEVHLQVQSPNRYPGTLFFDIRVWSTAAPEEVSTVTQRVSIIPRTGGVLTLVENGCTGDILPGETCHGSLRVENTGDVSSTFDLVIGHTPEWLSVELAHSQITLGPGQSMSGIVLSCAIANGTPADLVEGLIIGLWLDDWSPNQVELEISVGEMYNWLVERVSSELGEDNNLTSYWTLTNAGNEPDGLVVNLDVNLATEFGLIPPEGASTGTESSSPRSFEILDVPVGESVNFSAWMVVPLEAPVETTVVLTVEVHSMREPDISFIAEDSALVPATYVPPLKTTEGAWKGALIGWLEVWHEFILIAVVVIAGSIGVVIAIRIRKERDLALRGPAPPAEEKAEDWMSKFEEGGEKPPEIVDSPQVEAEGFAAEFLEKSGGLPEKPRIGPDKEVVDSASDVLDKHQTEDAIDAAIELAEEMVEGDLPHPSNVMLDPAETGTRKVVPKKHRDDDGPSDFELEL</sequence>
<dbReference type="Gene3D" id="3.40.50.1110">
    <property type="entry name" value="SGNH hydrolase"/>
    <property type="match status" value="1"/>
</dbReference>
<evidence type="ECO:0008006" key="4">
    <source>
        <dbReference type="Google" id="ProtNLM"/>
    </source>
</evidence>
<evidence type="ECO:0000313" key="3">
    <source>
        <dbReference type="EMBL" id="AIF03141.1"/>
    </source>
</evidence>
<protein>
    <recommendedName>
        <fullName evidence="4">DUF4886 domain-containing protein</fullName>
    </recommendedName>
</protein>
<evidence type="ECO:0000256" key="1">
    <source>
        <dbReference type="SAM" id="MobiDB-lite"/>
    </source>
</evidence>